<keyword evidence="3" id="KW-1185">Reference proteome</keyword>
<evidence type="ECO:0000313" key="2">
    <source>
        <dbReference type="EMBL" id="KAK5830494.1"/>
    </source>
</evidence>
<dbReference type="Gene3D" id="2.30.30.380">
    <property type="entry name" value="Zn-finger domain of Sec23/24"/>
    <property type="match status" value="1"/>
</dbReference>
<dbReference type="Pfam" id="PF04810">
    <property type="entry name" value="zf-Sec23_Sec24"/>
    <property type="match status" value="1"/>
</dbReference>
<dbReference type="InterPro" id="IPR006895">
    <property type="entry name" value="Znf_Sec23_Sec24"/>
</dbReference>
<accession>A0ABR0PUG5</accession>
<dbReference type="InterPro" id="IPR050550">
    <property type="entry name" value="SEC23_SEC24_subfamily"/>
</dbReference>
<dbReference type="SUPFAM" id="SSF82919">
    <property type="entry name" value="Zn-finger domain of Sec23/24"/>
    <property type="match status" value="1"/>
</dbReference>
<organism evidence="2 3">
    <name type="scientific">Gossypium arboreum</name>
    <name type="common">Tree cotton</name>
    <name type="synonym">Gossypium nanking</name>
    <dbReference type="NCBI Taxonomy" id="29729"/>
    <lineage>
        <taxon>Eukaryota</taxon>
        <taxon>Viridiplantae</taxon>
        <taxon>Streptophyta</taxon>
        <taxon>Embryophyta</taxon>
        <taxon>Tracheophyta</taxon>
        <taxon>Spermatophyta</taxon>
        <taxon>Magnoliopsida</taxon>
        <taxon>eudicotyledons</taxon>
        <taxon>Gunneridae</taxon>
        <taxon>Pentapetalae</taxon>
        <taxon>rosids</taxon>
        <taxon>malvids</taxon>
        <taxon>Malvales</taxon>
        <taxon>Malvaceae</taxon>
        <taxon>Malvoideae</taxon>
        <taxon>Gossypium</taxon>
    </lineage>
</organism>
<reference evidence="2 3" key="1">
    <citation type="submission" date="2023-03" db="EMBL/GenBank/DDBJ databases">
        <title>WGS of Gossypium arboreum.</title>
        <authorList>
            <person name="Yu D."/>
        </authorList>
    </citation>
    <scope>NUCLEOTIDE SEQUENCE [LARGE SCALE GENOMIC DNA]</scope>
    <source>
        <tissue evidence="2">Leaf</tissue>
    </source>
</reference>
<dbReference type="InterPro" id="IPR036174">
    <property type="entry name" value="Znf_Sec23_Sec24_sf"/>
</dbReference>
<dbReference type="PANTHER" id="PTHR13803:SF17">
    <property type="entry name" value="PROTEIN TRANSPORT PROTEIN SEC24"/>
    <property type="match status" value="1"/>
</dbReference>
<comment type="caution">
    <text evidence="2">The sequence shown here is derived from an EMBL/GenBank/DDBJ whole genome shotgun (WGS) entry which is preliminary data.</text>
</comment>
<dbReference type="Gene3D" id="2.60.40.1670">
    <property type="entry name" value="beta-sandwich domain of Sec23/24"/>
    <property type="match status" value="1"/>
</dbReference>
<evidence type="ECO:0000259" key="1">
    <source>
        <dbReference type="Pfam" id="PF04810"/>
    </source>
</evidence>
<proteinExistence type="predicted"/>
<evidence type="ECO:0000313" key="3">
    <source>
        <dbReference type="Proteomes" id="UP001358586"/>
    </source>
</evidence>
<protein>
    <recommendedName>
        <fullName evidence="1">Zinc finger Sec23/Sec24-type domain-containing protein</fullName>
    </recommendedName>
</protein>
<dbReference type="Proteomes" id="UP001358586">
    <property type="component" value="Chromosome 5"/>
</dbReference>
<name>A0ABR0PUG5_GOSAR</name>
<dbReference type="EMBL" id="JARKNE010000005">
    <property type="protein sequence ID" value="KAK5830494.1"/>
    <property type="molecule type" value="Genomic_DNA"/>
</dbReference>
<dbReference type="PANTHER" id="PTHR13803">
    <property type="entry name" value="SEC24-RELATED PROTEIN"/>
    <property type="match status" value="1"/>
</dbReference>
<gene>
    <name evidence="2" type="ORF">PVK06_014289</name>
</gene>
<feature type="domain" description="Zinc finger Sec23/Sec24-type" evidence="1">
    <location>
        <begin position="61"/>
        <end position="92"/>
    </location>
</feature>
<sequence>MVWCDNSSAQTIDLFVEFLSPIDPDSQEASGVPWGLTVTPFAAKDENDQAPAYGLDGHLLPRCENCYAYFNTYCELDQWAWNCSLCSTLNGLSAQAISRYSHPQSCAEMMSSFIDLELP</sequence>